<protein>
    <submittedName>
        <fullName evidence="1">Uncharacterized protein</fullName>
    </submittedName>
</protein>
<evidence type="ECO:0000313" key="1">
    <source>
        <dbReference type="EMBL" id="KAK5628196.1"/>
    </source>
</evidence>
<accession>A0AAN7UMM5</accession>
<evidence type="ECO:0000313" key="2">
    <source>
        <dbReference type="Proteomes" id="UP001305414"/>
    </source>
</evidence>
<keyword evidence="2" id="KW-1185">Reference proteome</keyword>
<proteinExistence type="predicted"/>
<reference evidence="1 2" key="1">
    <citation type="submission" date="2023-10" db="EMBL/GenBank/DDBJ databases">
        <title>Draft genome sequence of Xylaria bambusicola isolate GMP-LS, the root and basal stem rot pathogen of sugarcane in Indonesia.</title>
        <authorList>
            <person name="Selvaraj P."/>
            <person name="Muralishankar V."/>
            <person name="Muruganantham S."/>
            <person name="Sp S."/>
            <person name="Haryani S."/>
            <person name="Lau K.J.X."/>
            <person name="Naqvi N.I."/>
        </authorList>
    </citation>
    <scope>NUCLEOTIDE SEQUENCE [LARGE SCALE GENOMIC DNA]</scope>
    <source>
        <strain evidence="1">GMP-LS</strain>
    </source>
</reference>
<dbReference type="AlphaFoldDB" id="A0AAN7UMM5"/>
<organism evidence="1 2">
    <name type="scientific">Xylaria bambusicola</name>
    <dbReference type="NCBI Taxonomy" id="326684"/>
    <lineage>
        <taxon>Eukaryota</taxon>
        <taxon>Fungi</taxon>
        <taxon>Dikarya</taxon>
        <taxon>Ascomycota</taxon>
        <taxon>Pezizomycotina</taxon>
        <taxon>Sordariomycetes</taxon>
        <taxon>Xylariomycetidae</taxon>
        <taxon>Xylariales</taxon>
        <taxon>Xylariaceae</taxon>
        <taxon>Xylaria</taxon>
    </lineage>
</organism>
<sequence length="90" mass="9695">MMHICICHEPNYHSLLKSRAAAPRWPAQLLAGAAASFVFSVMMLSISLELSQVAEEIENASEEIRMGIGRSRASGGALTFILRFAGGVFA</sequence>
<dbReference type="Proteomes" id="UP001305414">
    <property type="component" value="Unassembled WGS sequence"/>
</dbReference>
<dbReference type="EMBL" id="JAWHQM010000008">
    <property type="protein sequence ID" value="KAK5628196.1"/>
    <property type="molecule type" value="Genomic_DNA"/>
</dbReference>
<gene>
    <name evidence="1" type="ORF">RRF57_003911</name>
</gene>
<comment type="caution">
    <text evidence="1">The sequence shown here is derived from an EMBL/GenBank/DDBJ whole genome shotgun (WGS) entry which is preliminary data.</text>
</comment>
<name>A0AAN7UMM5_9PEZI</name>